<dbReference type="RefSeq" id="WP_307158252.1">
    <property type="nucleotide sequence ID" value="NZ_JAUSWH010000006.1"/>
</dbReference>
<sequence length="138" mass="15097">MIALLVTFLPWARTIGARIWNGLGWRGLLAALAVVMLVIWHLRAIAAAREAGAQGIRLEWAEANRKAELLALQRQREQQEKINEAERELVEARAANAARQGELAAALAEERKAHAKAGADGRCGGMSERVRSALNAIR</sequence>
<keyword evidence="2" id="KW-1133">Transmembrane helix</keyword>
<reference evidence="3 4" key="1">
    <citation type="submission" date="2023-07" db="EMBL/GenBank/DDBJ databases">
        <title>Genomic Encyclopedia of Type Strains, Phase IV (KMG-IV): sequencing the most valuable type-strain genomes for metagenomic binning, comparative biology and taxonomic classification.</title>
        <authorList>
            <person name="Goeker M."/>
        </authorList>
    </citation>
    <scope>NUCLEOTIDE SEQUENCE [LARGE SCALE GENOMIC DNA]</scope>
    <source>
        <strain evidence="3 4">DSM 100301</strain>
    </source>
</reference>
<keyword evidence="4" id="KW-1185">Reference proteome</keyword>
<keyword evidence="2" id="KW-0472">Membrane</keyword>
<protein>
    <submittedName>
        <fullName evidence="3">Multidrug efflux pump subunit AcrA (Membrane-fusion protein)</fullName>
    </submittedName>
</protein>
<feature type="coiled-coil region" evidence="1">
    <location>
        <begin position="69"/>
        <end position="102"/>
    </location>
</feature>
<evidence type="ECO:0000313" key="4">
    <source>
        <dbReference type="Proteomes" id="UP001235269"/>
    </source>
</evidence>
<feature type="transmembrane region" description="Helical" evidence="2">
    <location>
        <begin position="24"/>
        <end position="42"/>
    </location>
</feature>
<comment type="caution">
    <text evidence="3">The sequence shown here is derived from an EMBL/GenBank/DDBJ whole genome shotgun (WGS) entry which is preliminary data.</text>
</comment>
<organism evidence="3 4">
    <name type="scientific">Rhizobium paknamense</name>
    <dbReference type="NCBI Taxonomy" id="1206817"/>
    <lineage>
        <taxon>Bacteria</taxon>
        <taxon>Pseudomonadati</taxon>
        <taxon>Pseudomonadota</taxon>
        <taxon>Alphaproteobacteria</taxon>
        <taxon>Hyphomicrobiales</taxon>
        <taxon>Rhizobiaceae</taxon>
        <taxon>Rhizobium/Agrobacterium group</taxon>
        <taxon>Rhizobium</taxon>
    </lineage>
</organism>
<name>A0ABU0ICT8_9HYPH</name>
<evidence type="ECO:0000256" key="1">
    <source>
        <dbReference type="SAM" id="Coils"/>
    </source>
</evidence>
<evidence type="ECO:0000256" key="2">
    <source>
        <dbReference type="SAM" id="Phobius"/>
    </source>
</evidence>
<evidence type="ECO:0000313" key="3">
    <source>
        <dbReference type="EMBL" id="MDQ0456059.1"/>
    </source>
</evidence>
<dbReference type="EMBL" id="JAUSWH010000006">
    <property type="protein sequence ID" value="MDQ0456059.1"/>
    <property type="molecule type" value="Genomic_DNA"/>
</dbReference>
<keyword evidence="2" id="KW-0812">Transmembrane</keyword>
<keyword evidence="1" id="KW-0175">Coiled coil</keyword>
<proteinExistence type="predicted"/>
<gene>
    <name evidence="3" type="ORF">QO005_002399</name>
</gene>
<dbReference type="Proteomes" id="UP001235269">
    <property type="component" value="Unassembled WGS sequence"/>
</dbReference>
<accession>A0ABU0ICT8</accession>